<evidence type="ECO:0000256" key="2">
    <source>
        <dbReference type="ARBA" id="ARBA00008422"/>
    </source>
</evidence>
<comment type="subcellular location">
    <subcellularLocation>
        <location evidence="1">Membrane</location>
    </subcellularLocation>
</comment>
<dbReference type="GO" id="GO:0034417">
    <property type="term" value="F:bisphosphoglycerate 3-phosphatase activity"/>
    <property type="evidence" value="ECO:0007669"/>
    <property type="project" value="UniProtKB-EC"/>
</dbReference>
<evidence type="ECO:0000256" key="4">
    <source>
        <dbReference type="ARBA" id="ARBA00013040"/>
    </source>
</evidence>
<dbReference type="AlphaFoldDB" id="A0A9P8BVS3"/>
<dbReference type="GO" id="GO:0052745">
    <property type="term" value="F:inositol phosphate phosphatase activity"/>
    <property type="evidence" value="ECO:0007669"/>
    <property type="project" value="TreeGrafter"/>
</dbReference>
<comment type="catalytic activity">
    <reaction evidence="11">
        <text>1D-myo-inositol 1,2,4,5,6-pentakisphosphate + H2O = 1D-myo-inositol 1,2,5,6-tetrakisphosphate + phosphate</text>
        <dbReference type="Rhea" id="RHEA:77115"/>
        <dbReference type="ChEBI" id="CHEBI:15377"/>
        <dbReference type="ChEBI" id="CHEBI:43474"/>
        <dbReference type="ChEBI" id="CHEBI:57798"/>
        <dbReference type="ChEBI" id="CHEBI:195535"/>
        <dbReference type="EC" id="3.1.3.62"/>
    </reaction>
    <physiologicalReaction direction="left-to-right" evidence="11">
        <dbReference type="Rhea" id="RHEA:77116"/>
    </physiologicalReaction>
</comment>
<dbReference type="SUPFAM" id="SSF53254">
    <property type="entry name" value="Phosphoglycerate mutase-like"/>
    <property type="match status" value="1"/>
</dbReference>
<gene>
    <name evidence="14" type="primary">MINPP1_1</name>
    <name evidence="14" type="ORF">KI688_010363</name>
</gene>
<evidence type="ECO:0000313" key="15">
    <source>
        <dbReference type="Proteomes" id="UP000707451"/>
    </source>
</evidence>
<evidence type="ECO:0000256" key="13">
    <source>
        <dbReference type="ARBA" id="ARBA00043832"/>
    </source>
</evidence>
<dbReference type="Pfam" id="PF00328">
    <property type="entry name" value="His_Phos_2"/>
    <property type="match status" value="1"/>
</dbReference>
<keyword evidence="15" id="KW-1185">Reference proteome</keyword>
<dbReference type="InterPro" id="IPR033379">
    <property type="entry name" value="Acid_Pase_AS"/>
</dbReference>
<dbReference type="GO" id="GO:0016020">
    <property type="term" value="C:membrane"/>
    <property type="evidence" value="ECO:0007669"/>
    <property type="project" value="UniProtKB-SubCell"/>
</dbReference>
<dbReference type="EC" id="3.1.3.62" evidence="4"/>
<dbReference type="OrthoDB" id="6509975at2759"/>
<comment type="catalytic activity">
    <reaction evidence="13">
        <text>(2R)-2,3-bisphosphoglycerate + H2O = (2R)-2-phosphoglycerate + phosphate</text>
        <dbReference type="Rhea" id="RHEA:27381"/>
        <dbReference type="ChEBI" id="CHEBI:15377"/>
        <dbReference type="ChEBI" id="CHEBI:43474"/>
        <dbReference type="ChEBI" id="CHEBI:58248"/>
        <dbReference type="ChEBI" id="CHEBI:58289"/>
        <dbReference type="EC" id="3.1.3.80"/>
    </reaction>
    <physiologicalReaction direction="left-to-right" evidence="13">
        <dbReference type="Rhea" id="RHEA:27382"/>
    </physiologicalReaction>
</comment>
<evidence type="ECO:0000313" key="14">
    <source>
        <dbReference type="EMBL" id="KAG9069461.1"/>
    </source>
</evidence>
<comment type="catalytic activity">
    <reaction evidence="10">
        <text>1D-myo-inositol 1,2,5,6-tetrakisphosphate + H2O = 1D-myo-inositol 1,2,6-trisphosphate + phosphate</text>
        <dbReference type="Rhea" id="RHEA:77119"/>
        <dbReference type="ChEBI" id="CHEBI:15377"/>
        <dbReference type="ChEBI" id="CHEBI:43474"/>
        <dbReference type="ChEBI" id="CHEBI:195535"/>
        <dbReference type="ChEBI" id="CHEBI:195537"/>
        <dbReference type="EC" id="3.1.3.62"/>
    </reaction>
    <physiologicalReaction direction="left-to-right" evidence="10">
        <dbReference type="Rhea" id="RHEA:77120"/>
    </physiologicalReaction>
</comment>
<evidence type="ECO:0000256" key="12">
    <source>
        <dbReference type="ARBA" id="ARBA00043691"/>
    </source>
</evidence>
<evidence type="ECO:0000256" key="1">
    <source>
        <dbReference type="ARBA" id="ARBA00004370"/>
    </source>
</evidence>
<evidence type="ECO:0000256" key="11">
    <source>
        <dbReference type="ARBA" id="ARBA00043671"/>
    </source>
</evidence>
<name>A0A9P8BVS3_9FUNG</name>
<organism evidence="14 15">
    <name type="scientific">Linnemannia hyalina</name>
    <dbReference type="NCBI Taxonomy" id="64524"/>
    <lineage>
        <taxon>Eukaryota</taxon>
        <taxon>Fungi</taxon>
        <taxon>Fungi incertae sedis</taxon>
        <taxon>Mucoromycota</taxon>
        <taxon>Mortierellomycotina</taxon>
        <taxon>Mortierellomycetes</taxon>
        <taxon>Mortierellales</taxon>
        <taxon>Mortierellaceae</taxon>
        <taxon>Linnemannia</taxon>
    </lineage>
</organism>
<sequence>MSVAQKQDAAPSLSTAATTTTSKKSAILLPSVALMLALSCLFSPATVQAGPVDDAAAAKHSGSSPSFSLPPLNWLRTHLGTKSPYPHETRPVGHLKDTPKGYELVQLQLVCRHGTRYPSADKSVGFQKMTDRLKGIKLPGFEWIKDWPSETLYPPARGNLLSVQGDADLYQIGRRFAIRYKTLLDKYPYDADSYVFYSSPKSRSKQSGYGFSVGFFEGRLAEDSGSAVEKGVIGKRPPVQPVEISMLPIGLDKEMAMKYACPRWLESVDGQSAVERNNKEYEATFKPELAQRLSAVLSAGAKTPAAQFNLTVKDVGVIQNMCGFEVSMHNTEKTWCRFLGLGLSSSKDGKSKKDGKDDLDGEAKDLFLKLEIADDLDDYYTYGPGVPFNRHLGCKLGTSLVQSVELALTEDKTGAPVASGDDDEDVRGVSRAVLKFGHSETIMLFSSMLGLYNKKGVPLTANMTSEQYENREFRASNFAPFSSNMAFEIYRPIAPKAPKLRRRQDAPAAAPEGLIRLLVNEVPMTLPGCGSNYFCEWSTFKKILQLTSSGCDFDGCCASSGKPAASASALEGGEVKAAFLKAFEKRADSVCLSIQPVA</sequence>
<evidence type="ECO:0000256" key="7">
    <source>
        <dbReference type="ARBA" id="ARBA00022801"/>
    </source>
</evidence>
<dbReference type="PANTHER" id="PTHR20963">
    <property type="entry name" value="MULTIPLE INOSITOL POLYPHOSPHATE PHOSPHATASE-RELATED"/>
    <property type="match status" value="1"/>
</dbReference>
<accession>A0A9P8BVS3</accession>
<keyword evidence="6" id="KW-0732">Signal</keyword>
<dbReference type="InterPro" id="IPR029033">
    <property type="entry name" value="His_PPase_superfam"/>
</dbReference>
<evidence type="ECO:0000256" key="3">
    <source>
        <dbReference type="ARBA" id="ARBA00012976"/>
    </source>
</evidence>
<dbReference type="PROSITE" id="PS00616">
    <property type="entry name" value="HIS_ACID_PHOSPHAT_1"/>
    <property type="match status" value="1"/>
</dbReference>
<comment type="similarity">
    <text evidence="2">Belongs to the histidine acid phosphatase family. MINPP1 subfamily.</text>
</comment>
<reference evidence="14" key="1">
    <citation type="submission" date="2021-06" db="EMBL/GenBank/DDBJ databases">
        <title>Genome Sequence of Mortierella hyaline Strain SCG-10, a Cold-Adapted, Nitrate-Reducing Fungus Isolated from Soil in Minnesota, USA.</title>
        <authorList>
            <person name="Aldossari N."/>
        </authorList>
    </citation>
    <scope>NUCLEOTIDE SEQUENCE</scope>
    <source>
        <strain evidence="14">SCG-10</strain>
    </source>
</reference>
<dbReference type="EC" id="3.1.3.80" evidence="3"/>
<comment type="caution">
    <text evidence="14">The sequence shown here is derived from an EMBL/GenBank/DDBJ whole genome shotgun (WGS) entry which is preliminary data.</text>
</comment>
<evidence type="ECO:0000256" key="6">
    <source>
        <dbReference type="ARBA" id="ARBA00022729"/>
    </source>
</evidence>
<evidence type="ECO:0000256" key="8">
    <source>
        <dbReference type="ARBA" id="ARBA00023136"/>
    </source>
</evidence>
<dbReference type="Proteomes" id="UP000707451">
    <property type="component" value="Unassembled WGS sequence"/>
</dbReference>
<dbReference type="CDD" id="cd07061">
    <property type="entry name" value="HP_HAP_like"/>
    <property type="match status" value="1"/>
</dbReference>
<dbReference type="InterPro" id="IPR000560">
    <property type="entry name" value="His_Pase_clade-2"/>
</dbReference>
<dbReference type="PANTHER" id="PTHR20963:SF8">
    <property type="entry name" value="MULTIPLE INOSITOL POLYPHOSPHATE PHOSPHATASE 1"/>
    <property type="match status" value="1"/>
</dbReference>
<evidence type="ECO:0000256" key="10">
    <source>
        <dbReference type="ARBA" id="ARBA00043668"/>
    </source>
</evidence>
<proteinExistence type="inferred from homology"/>
<dbReference type="GO" id="GO:0003993">
    <property type="term" value="F:acid phosphatase activity"/>
    <property type="evidence" value="ECO:0007669"/>
    <property type="project" value="TreeGrafter"/>
</dbReference>
<keyword evidence="7" id="KW-0378">Hydrolase</keyword>
<dbReference type="Gene3D" id="3.40.50.1240">
    <property type="entry name" value="Phosphoglycerate mutase-like"/>
    <property type="match status" value="1"/>
</dbReference>
<evidence type="ECO:0000256" key="9">
    <source>
        <dbReference type="ARBA" id="ARBA00031642"/>
    </source>
</evidence>
<comment type="catalytic activity">
    <reaction evidence="12">
        <text>1D-myo-inositol hexakisphosphate + H2O = 1D-myo-inositol 1,2,4,5,6-pentakisphosphate + phosphate</text>
        <dbReference type="Rhea" id="RHEA:16989"/>
        <dbReference type="ChEBI" id="CHEBI:15377"/>
        <dbReference type="ChEBI" id="CHEBI:43474"/>
        <dbReference type="ChEBI" id="CHEBI:57798"/>
        <dbReference type="ChEBI" id="CHEBI:58130"/>
        <dbReference type="EC" id="3.1.3.62"/>
    </reaction>
    <physiologicalReaction direction="left-to-right" evidence="12">
        <dbReference type="Rhea" id="RHEA:16990"/>
    </physiologicalReaction>
</comment>
<dbReference type="EMBL" id="JAHRHY010000005">
    <property type="protein sequence ID" value="KAG9069461.1"/>
    <property type="molecule type" value="Genomic_DNA"/>
</dbReference>
<evidence type="ECO:0000256" key="5">
    <source>
        <dbReference type="ARBA" id="ARBA00018097"/>
    </source>
</evidence>
<keyword evidence="8" id="KW-0472">Membrane</keyword>
<protein>
    <recommendedName>
        <fullName evidence="5">Multiple inositol polyphosphate phosphatase 1</fullName>
        <ecNumber evidence="4">3.1.3.62</ecNumber>
        <ecNumber evidence="3">3.1.3.80</ecNumber>
    </recommendedName>
    <alternativeName>
        <fullName evidence="9">2,3-bisphosphoglycerate 3-phosphatase</fullName>
    </alternativeName>
</protein>